<dbReference type="EMBL" id="ABJB010962332">
    <property type="status" value="NOT_ANNOTATED_CDS"/>
    <property type="molecule type" value="Genomic_DNA"/>
</dbReference>
<dbReference type="VEuPathDB" id="VectorBase:ISCI003373"/>
<evidence type="ECO:0000313" key="1">
    <source>
        <dbReference type="EMBL" id="EEC04620.1"/>
    </source>
</evidence>
<dbReference type="HOGENOM" id="CLU_104036_0_0_1"/>
<dbReference type="PaxDb" id="6945-B7PDE8"/>
<dbReference type="VEuPathDB" id="VectorBase:ISCW003373"/>
<evidence type="ECO:0000313" key="2">
    <source>
        <dbReference type="EnsemblMetazoa" id="ISCW003373-PA"/>
    </source>
</evidence>
<dbReference type="Proteomes" id="UP000001555">
    <property type="component" value="Unassembled WGS sequence"/>
</dbReference>
<dbReference type="EMBL" id="DS689504">
    <property type="protein sequence ID" value="EEC04620.1"/>
    <property type="molecule type" value="Genomic_DNA"/>
</dbReference>
<evidence type="ECO:0008006" key="4">
    <source>
        <dbReference type="Google" id="ProtNLM"/>
    </source>
</evidence>
<sequence>RGHARVYEVMKIKKRTDEDYEKDARSLSHGVLGTTVLSLMLFFSITNSTVVDYMHAVCLGVVKATTNLWFKGSHARRSFHLGKKLTMINARLKNITPPYEFSRLPRSLCQRKFWKATEWRAWLLYYSPFVLNGVLPKPYFKNWCRFSAIMHALLADVVALDRLGAIEAEIAVFMREYQDLYGCAHMTFNLHLIVHLCDSVRQWGPLWGFSAFPFENMNGVIKK</sequence>
<dbReference type="PANTHER" id="PTHR46579">
    <property type="entry name" value="F5/8 TYPE C DOMAIN-CONTAINING PROTEIN-RELATED"/>
    <property type="match status" value="1"/>
</dbReference>
<keyword evidence="3" id="KW-1185">Reference proteome</keyword>
<feature type="non-terminal residue" evidence="1">
    <location>
        <position position="1"/>
    </location>
</feature>
<dbReference type="InParanoid" id="B7PDE8"/>
<protein>
    <recommendedName>
        <fullName evidence="4">DUF4218 domain-containing protein</fullName>
    </recommendedName>
</protein>
<name>B7PDE8_IXOSC</name>
<dbReference type="VEuPathDB" id="VectorBase:ISCP_009156"/>
<dbReference type="STRING" id="6945.B7PDE8"/>
<dbReference type="EnsemblMetazoa" id="ISCW003373-RA">
    <property type="protein sequence ID" value="ISCW003373-PA"/>
    <property type="gene ID" value="ISCW003373"/>
</dbReference>
<organism>
    <name type="scientific">Ixodes scapularis</name>
    <name type="common">Black-legged tick</name>
    <name type="synonym">Deer tick</name>
    <dbReference type="NCBI Taxonomy" id="6945"/>
    <lineage>
        <taxon>Eukaryota</taxon>
        <taxon>Metazoa</taxon>
        <taxon>Ecdysozoa</taxon>
        <taxon>Arthropoda</taxon>
        <taxon>Chelicerata</taxon>
        <taxon>Arachnida</taxon>
        <taxon>Acari</taxon>
        <taxon>Parasitiformes</taxon>
        <taxon>Ixodida</taxon>
        <taxon>Ixodoidea</taxon>
        <taxon>Ixodidae</taxon>
        <taxon>Ixodinae</taxon>
        <taxon>Ixodes</taxon>
    </lineage>
</organism>
<evidence type="ECO:0000313" key="3">
    <source>
        <dbReference type="Proteomes" id="UP000001555"/>
    </source>
</evidence>
<feature type="non-terminal residue" evidence="1">
    <location>
        <position position="223"/>
    </location>
</feature>
<dbReference type="OrthoDB" id="8194903at2759"/>
<accession>B7PDE8</accession>
<gene>
    <name evidence="2" type="primary">8028262</name>
    <name evidence="1" type="ORF">IscW_ISCW003373</name>
</gene>
<dbReference type="AlphaFoldDB" id="B7PDE8"/>
<reference evidence="1 3" key="1">
    <citation type="submission" date="2008-03" db="EMBL/GenBank/DDBJ databases">
        <title>Annotation of Ixodes scapularis.</title>
        <authorList>
            <consortium name="Ixodes scapularis Genome Project Consortium"/>
            <person name="Caler E."/>
            <person name="Hannick L.I."/>
            <person name="Bidwell S."/>
            <person name="Joardar V."/>
            <person name="Thiagarajan M."/>
            <person name="Amedeo P."/>
            <person name="Galinsky K.J."/>
            <person name="Schobel S."/>
            <person name="Inman J."/>
            <person name="Hostetler J."/>
            <person name="Miller J."/>
            <person name="Hammond M."/>
            <person name="Megy K."/>
            <person name="Lawson D."/>
            <person name="Kodira C."/>
            <person name="Sutton G."/>
            <person name="Meyer J."/>
            <person name="Hill C.A."/>
            <person name="Birren B."/>
            <person name="Nene V."/>
            <person name="Collins F."/>
            <person name="Alarcon-Chaidez F."/>
            <person name="Wikel S."/>
            <person name="Strausberg R."/>
        </authorList>
    </citation>
    <scope>NUCLEOTIDE SEQUENCE [LARGE SCALE GENOMIC DNA]</scope>
    <source>
        <strain evidence="3">Wikel</strain>
        <strain evidence="1">Wikel colony</strain>
    </source>
</reference>
<dbReference type="PANTHER" id="PTHR46579:SF1">
    <property type="entry name" value="F5_8 TYPE C DOMAIN-CONTAINING PROTEIN"/>
    <property type="match status" value="1"/>
</dbReference>
<proteinExistence type="predicted"/>
<reference evidence="2" key="2">
    <citation type="submission" date="2020-05" db="UniProtKB">
        <authorList>
            <consortium name="EnsemblMetazoa"/>
        </authorList>
    </citation>
    <scope>IDENTIFICATION</scope>
    <source>
        <strain evidence="2">wikel</strain>
    </source>
</reference>